<evidence type="ECO:0000313" key="3">
    <source>
        <dbReference type="EMBL" id="QEH34864.1"/>
    </source>
</evidence>
<reference evidence="3 4" key="1">
    <citation type="submission" date="2019-08" db="EMBL/GenBank/DDBJ databases">
        <title>Deep-cultivation of Planctomycetes and their phenomic and genomic characterization uncovers novel biology.</title>
        <authorList>
            <person name="Wiegand S."/>
            <person name="Jogler M."/>
            <person name="Boedeker C."/>
            <person name="Pinto D."/>
            <person name="Vollmers J."/>
            <person name="Rivas-Marin E."/>
            <person name="Kohn T."/>
            <person name="Peeters S.H."/>
            <person name="Heuer A."/>
            <person name="Rast P."/>
            <person name="Oberbeckmann S."/>
            <person name="Bunk B."/>
            <person name="Jeske O."/>
            <person name="Meyerdierks A."/>
            <person name="Storesund J.E."/>
            <person name="Kallscheuer N."/>
            <person name="Luecker S."/>
            <person name="Lage O.M."/>
            <person name="Pohl T."/>
            <person name="Merkel B.J."/>
            <person name="Hornburger P."/>
            <person name="Mueller R.-W."/>
            <person name="Bruemmer F."/>
            <person name="Labrenz M."/>
            <person name="Spormann A.M."/>
            <person name="Op den Camp H."/>
            <person name="Overmann J."/>
            <person name="Amann R."/>
            <person name="Jetten M.S.M."/>
            <person name="Mascher T."/>
            <person name="Medema M.H."/>
            <person name="Devos D.P."/>
            <person name="Kaster A.-K."/>
            <person name="Ovreas L."/>
            <person name="Rohde M."/>
            <person name="Galperin M.Y."/>
            <person name="Jogler C."/>
        </authorList>
    </citation>
    <scope>NUCLEOTIDE SEQUENCE [LARGE SCALE GENOMIC DNA]</scope>
    <source>
        <strain evidence="3 4">OJF2</strain>
    </source>
</reference>
<proteinExistence type="predicted"/>
<evidence type="ECO:0000259" key="2">
    <source>
        <dbReference type="PROSITE" id="PS51502"/>
    </source>
</evidence>
<evidence type="ECO:0000313" key="4">
    <source>
        <dbReference type="Proteomes" id="UP000324233"/>
    </source>
</evidence>
<dbReference type="InterPro" id="IPR013097">
    <property type="entry name" value="Dabb"/>
</dbReference>
<name>A0A5B9W3N7_9BACT</name>
<feature type="domain" description="Stress-response A/B barrel" evidence="2">
    <location>
        <begin position="33"/>
        <end position="129"/>
    </location>
</feature>
<dbReference type="PROSITE" id="PS51502">
    <property type="entry name" value="S_R_A_B_BARREL"/>
    <property type="match status" value="1"/>
</dbReference>
<sequence length="134" mass="14249" precursor="true">MKNLVIAGLVVALGSVLAVGASAPGRAAAGPKVAHMVFFKLKDGSKESRDKLVAACEKYLKGQEGCVYFSVGTRAADVDEPVSVKDFDVALHVVFESKEGKLKYLKSEGHDKFLEAVKADLEGARVFDSYLAGD</sequence>
<dbReference type="Proteomes" id="UP000324233">
    <property type="component" value="Chromosome"/>
</dbReference>
<dbReference type="OrthoDB" id="8114960at2"/>
<keyword evidence="4" id="KW-1185">Reference proteome</keyword>
<protein>
    <submittedName>
        <fullName evidence="3">Stress responsive A/B Barrel Domain protein</fullName>
    </submittedName>
</protein>
<gene>
    <name evidence="3" type="ORF">OJF2_34090</name>
</gene>
<accession>A0A5B9W3N7</accession>
<organism evidence="3 4">
    <name type="scientific">Aquisphaera giovannonii</name>
    <dbReference type="NCBI Taxonomy" id="406548"/>
    <lineage>
        <taxon>Bacteria</taxon>
        <taxon>Pseudomonadati</taxon>
        <taxon>Planctomycetota</taxon>
        <taxon>Planctomycetia</taxon>
        <taxon>Isosphaerales</taxon>
        <taxon>Isosphaeraceae</taxon>
        <taxon>Aquisphaera</taxon>
    </lineage>
</organism>
<keyword evidence="1" id="KW-0732">Signal</keyword>
<dbReference type="KEGG" id="agv:OJF2_34090"/>
<dbReference type="SUPFAM" id="SSF54909">
    <property type="entry name" value="Dimeric alpha+beta barrel"/>
    <property type="match status" value="1"/>
</dbReference>
<evidence type="ECO:0000256" key="1">
    <source>
        <dbReference type="SAM" id="SignalP"/>
    </source>
</evidence>
<dbReference type="AlphaFoldDB" id="A0A5B9W3N7"/>
<feature type="chain" id="PRO_5022861777" evidence="1">
    <location>
        <begin position="24"/>
        <end position="134"/>
    </location>
</feature>
<dbReference type="Gene3D" id="3.30.70.100">
    <property type="match status" value="1"/>
</dbReference>
<dbReference type="Pfam" id="PF07876">
    <property type="entry name" value="Dabb"/>
    <property type="match status" value="1"/>
</dbReference>
<dbReference type="EMBL" id="CP042997">
    <property type="protein sequence ID" value="QEH34864.1"/>
    <property type="molecule type" value="Genomic_DNA"/>
</dbReference>
<dbReference type="SMART" id="SM00886">
    <property type="entry name" value="Dabb"/>
    <property type="match status" value="1"/>
</dbReference>
<feature type="signal peptide" evidence="1">
    <location>
        <begin position="1"/>
        <end position="23"/>
    </location>
</feature>
<dbReference type="RefSeq" id="WP_148594732.1">
    <property type="nucleotide sequence ID" value="NZ_CP042997.1"/>
</dbReference>
<dbReference type="InterPro" id="IPR011008">
    <property type="entry name" value="Dimeric_a/b-barrel"/>
</dbReference>